<dbReference type="EMBL" id="JAATWM020000020">
    <property type="protein sequence ID" value="KAF9875773.1"/>
    <property type="molecule type" value="Genomic_DNA"/>
</dbReference>
<feature type="active site" description="Charge relay system" evidence="6">
    <location>
        <position position="858"/>
    </location>
</feature>
<dbReference type="PRINTS" id="PR00723">
    <property type="entry name" value="SUBTILISIN"/>
</dbReference>
<keyword evidence="2 6" id="KW-0645">Protease</keyword>
<dbReference type="SUPFAM" id="SSF52743">
    <property type="entry name" value="Subtilisin-like"/>
    <property type="match status" value="1"/>
</dbReference>
<dbReference type="GeneID" id="62162496"/>
<name>A0A9P6LJK4_9PEZI</name>
<dbReference type="PROSITE" id="PS50088">
    <property type="entry name" value="ANK_REPEAT"/>
    <property type="match status" value="1"/>
</dbReference>
<feature type="compositionally biased region" description="Basic and acidic residues" evidence="7">
    <location>
        <begin position="232"/>
        <end position="241"/>
    </location>
</feature>
<dbReference type="Proteomes" id="UP000781932">
    <property type="component" value="Unassembled WGS sequence"/>
</dbReference>
<keyword evidence="10" id="KW-1185">Reference proteome</keyword>
<dbReference type="SUPFAM" id="SSF48403">
    <property type="entry name" value="Ankyrin repeat"/>
    <property type="match status" value="1"/>
</dbReference>
<dbReference type="AlphaFoldDB" id="A0A9P6LJK4"/>
<feature type="compositionally biased region" description="Basic and acidic residues" evidence="7">
    <location>
        <begin position="385"/>
        <end position="404"/>
    </location>
</feature>
<dbReference type="InterPro" id="IPR050131">
    <property type="entry name" value="Peptidase_S8_subtilisin-like"/>
</dbReference>
<evidence type="ECO:0000313" key="10">
    <source>
        <dbReference type="Proteomes" id="UP000781932"/>
    </source>
</evidence>
<feature type="region of interest" description="Disordered" evidence="7">
    <location>
        <begin position="44"/>
        <end position="83"/>
    </location>
</feature>
<sequence length="1164" mass="129477">MHESGAAALVTPITELILGQCPASFDTSYIALQAKRASTIMGMVSGSAQPGHDHVDPEDADSDDEEPFLENHVNDDSDDDFEPNPRDACIRGFMENLMRQDKETIRILLSEAPEEIFSHYPHLSEPSELDDRTVLHNLVDSFTRIAVKKETKKVVILRALFSAITVVTSHHPELLSVSASGKTPLYSVIRSCCKNPDEKLFRLVRQVIFKCKRPKFTSATPATADTIADDDAGSKENDDNHAQPNNAEPHPLTRALRVKCFDTNHGKGENVLHLALRNHWVFKSNMKALVRLASNADEETVIQKDWDGFSPLHYAVKYDWCSEDQLKIVNHLLQHGESATLIEEERAVLDILTKDGMSALQYHIWTRDNSRRQQQQVSITSTADNKPKPARDGRAENPDGREGPRPPTSKAKPGASEATSRGREAQSNNHAATREGSERPTQRKGVNSGQAAEPPVRPGVSRTLTAGPKEAESTTTAAGGKATNIKDEREKWSERLQTLLKVQCLRNRKREVATRLLYGKNPEAKAFVQDIQTWFDYQGGAERFTEQAFVNQFEKVTFESVLEYVAFPPVWIRRTKRQINNEQLVERRGRSDMELLFTWLREKKKVQRILKVIVEDSAREPHSDESIEKALGKFDVLSLSWSKLDLDPEVLYNAAPNLEDVVLHWSGNNAILRAWAEPQGLRRLLKLKKVTLVVDQEQALESRERLETNLENFKNRLKEECPAYLKDWKQKSGSVKSSETGVSSLPAVLEDPTLLYHTVDCHYELEDSFPRQPQASVVPLGSNVERPTTSNLPQTWLKAVDGFAERISNVWERILMDSKPAPANRPNEATPANTSAPRTGNSLPNVRAPHDVIIALIDDGVNTMTEHLSQCMLPGRTFGFEGDRNLPWYASETGHGTVMATMITRVCPMARIYPIRLQLGAKITAGTNAEIDIDSAAEAITAAVNRRADIISISWTVGKPKDDKLQDAIDFALGKGVLLFCSSGDSGHGGNAQHYPAKLRRDKVIKVGAAEPSGSPYDWAGPIEDLDFIFPGVEVVQKQKFRGQAMSTAVREIEDMEPKTGSSVATALGAGLAALVIYCARINQMFAEGEKLSDADVSKLRKSDVMIKAIRNFGMSSSDVTKNKFVDVSRKLEEGTQQLHHKNPGSLEARKIIARLARDLISVV</sequence>
<dbReference type="Pfam" id="PF00082">
    <property type="entry name" value="Peptidase_S8"/>
    <property type="match status" value="1"/>
</dbReference>
<dbReference type="InterPro" id="IPR002110">
    <property type="entry name" value="Ankyrin_rpt"/>
</dbReference>
<dbReference type="InterPro" id="IPR015500">
    <property type="entry name" value="Peptidase_S8_subtilisin-rel"/>
</dbReference>
<evidence type="ECO:0000256" key="3">
    <source>
        <dbReference type="ARBA" id="ARBA00022801"/>
    </source>
</evidence>
<evidence type="ECO:0000256" key="7">
    <source>
        <dbReference type="SAM" id="MobiDB-lite"/>
    </source>
</evidence>
<feature type="active site" description="Charge relay system" evidence="6">
    <location>
        <position position="895"/>
    </location>
</feature>
<comment type="caution">
    <text evidence="9">The sequence shown here is derived from an EMBL/GenBank/DDBJ whole genome shotgun (WGS) entry which is preliminary data.</text>
</comment>
<evidence type="ECO:0000259" key="8">
    <source>
        <dbReference type="Pfam" id="PF00082"/>
    </source>
</evidence>
<dbReference type="SMART" id="SM00248">
    <property type="entry name" value="ANK"/>
    <property type="match status" value="2"/>
</dbReference>
<dbReference type="Gene3D" id="1.25.40.20">
    <property type="entry name" value="Ankyrin repeat-containing domain"/>
    <property type="match status" value="1"/>
</dbReference>
<keyword evidence="3 6" id="KW-0378">Hydrolase</keyword>
<evidence type="ECO:0000256" key="2">
    <source>
        <dbReference type="ARBA" id="ARBA00022670"/>
    </source>
</evidence>
<dbReference type="GO" id="GO:0006508">
    <property type="term" value="P:proteolysis"/>
    <property type="evidence" value="ECO:0007669"/>
    <property type="project" value="UniProtKB-KW"/>
</dbReference>
<protein>
    <submittedName>
        <fullName evidence="9">Intracellular serine protease</fullName>
    </submittedName>
</protein>
<dbReference type="InterPro" id="IPR036852">
    <property type="entry name" value="Peptidase_S8/S53_dom_sf"/>
</dbReference>
<dbReference type="RefSeq" id="XP_038745234.1">
    <property type="nucleotide sequence ID" value="XM_038889422.1"/>
</dbReference>
<feature type="active site" description="Charge relay system" evidence="6">
    <location>
        <position position="1063"/>
    </location>
</feature>
<dbReference type="InterPro" id="IPR000209">
    <property type="entry name" value="Peptidase_S8/S53_dom"/>
</dbReference>
<dbReference type="OrthoDB" id="5093543at2759"/>
<dbReference type="PANTHER" id="PTHR43806">
    <property type="entry name" value="PEPTIDASE S8"/>
    <property type="match status" value="1"/>
</dbReference>
<evidence type="ECO:0000313" key="9">
    <source>
        <dbReference type="EMBL" id="KAF9875773.1"/>
    </source>
</evidence>
<dbReference type="Pfam" id="PF00023">
    <property type="entry name" value="Ank"/>
    <property type="match status" value="1"/>
</dbReference>
<evidence type="ECO:0000256" key="4">
    <source>
        <dbReference type="ARBA" id="ARBA00022825"/>
    </source>
</evidence>
<feature type="compositionally biased region" description="Polar residues" evidence="7">
    <location>
        <begin position="830"/>
        <end position="844"/>
    </location>
</feature>
<feature type="compositionally biased region" description="Polar residues" evidence="7">
    <location>
        <begin position="372"/>
        <end position="384"/>
    </location>
</feature>
<feature type="domain" description="Peptidase S8/S53" evidence="8">
    <location>
        <begin position="851"/>
        <end position="1077"/>
    </location>
</feature>
<feature type="region of interest" description="Disordered" evidence="7">
    <location>
        <begin position="222"/>
        <end position="249"/>
    </location>
</feature>
<keyword evidence="5" id="KW-0040">ANK repeat</keyword>
<feature type="repeat" description="ANK" evidence="5">
    <location>
        <begin position="307"/>
        <end position="344"/>
    </location>
</feature>
<feature type="compositionally biased region" description="Basic and acidic residues" evidence="7">
    <location>
        <begin position="432"/>
        <end position="441"/>
    </location>
</feature>
<reference evidence="9" key="2">
    <citation type="submission" date="2020-11" db="EMBL/GenBank/DDBJ databases">
        <title>Whole genome sequencing of Colletotrichum sp.</title>
        <authorList>
            <person name="Li H."/>
        </authorList>
    </citation>
    <scope>NUCLEOTIDE SEQUENCE</scope>
    <source>
        <strain evidence="9">CkLH20</strain>
    </source>
</reference>
<comment type="similarity">
    <text evidence="1 6">Belongs to the peptidase S8 family.</text>
</comment>
<dbReference type="GO" id="GO:0004252">
    <property type="term" value="F:serine-type endopeptidase activity"/>
    <property type="evidence" value="ECO:0007669"/>
    <property type="project" value="UniProtKB-UniRule"/>
</dbReference>
<keyword evidence="4 6" id="KW-0720">Serine protease</keyword>
<dbReference type="InterPro" id="IPR036770">
    <property type="entry name" value="Ankyrin_rpt-contain_sf"/>
</dbReference>
<organism evidence="9 10">
    <name type="scientific">Colletotrichum karsti</name>
    <dbReference type="NCBI Taxonomy" id="1095194"/>
    <lineage>
        <taxon>Eukaryota</taxon>
        <taxon>Fungi</taxon>
        <taxon>Dikarya</taxon>
        <taxon>Ascomycota</taxon>
        <taxon>Pezizomycotina</taxon>
        <taxon>Sordariomycetes</taxon>
        <taxon>Hypocreomycetidae</taxon>
        <taxon>Glomerellales</taxon>
        <taxon>Glomerellaceae</taxon>
        <taxon>Colletotrichum</taxon>
        <taxon>Colletotrichum boninense species complex</taxon>
    </lineage>
</organism>
<reference evidence="9" key="1">
    <citation type="submission" date="2020-03" db="EMBL/GenBank/DDBJ databases">
        <authorList>
            <person name="He L."/>
        </authorList>
    </citation>
    <scope>NUCLEOTIDE SEQUENCE</scope>
    <source>
        <strain evidence="9">CkLH20</strain>
    </source>
</reference>
<evidence type="ECO:0000256" key="6">
    <source>
        <dbReference type="PROSITE-ProRule" id="PRU01240"/>
    </source>
</evidence>
<dbReference type="Gene3D" id="3.40.50.200">
    <property type="entry name" value="Peptidase S8/S53 domain"/>
    <property type="match status" value="1"/>
</dbReference>
<dbReference type="PANTHER" id="PTHR43806:SF58">
    <property type="entry name" value="ALKALINE PROTEASE 1-RELATED"/>
    <property type="match status" value="1"/>
</dbReference>
<evidence type="ECO:0000256" key="1">
    <source>
        <dbReference type="ARBA" id="ARBA00011073"/>
    </source>
</evidence>
<feature type="region of interest" description="Disordered" evidence="7">
    <location>
        <begin position="819"/>
        <end position="844"/>
    </location>
</feature>
<feature type="region of interest" description="Disordered" evidence="7">
    <location>
        <begin position="369"/>
        <end position="489"/>
    </location>
</feature>
<feature type="compositionally biased region" description="Acidic residues" evidence="7">
    <location>
        <begin position="58"/>
        <end position="68"/>
    </location>
</feature>
<gene>
    <name evidence="9" type="ORF">CkaCkLH20_06705</name>
</gene>
<dbReference type="PROSITE" id="PS51892">
    <property type="entry name" value="SUBTILASE"/>
    <property type="match status" value="1"/>
</dbReference>
<evidence type="ECO:0000256" key="5">
    <source>
        <dbReference type="PROSITE-ProRule" id="PRU00023"/>
    </source>
</evidence>
<accession>A0A9P6LJK4</accession>
<proteinExistence type="inferred from homology"/>